<dbReference type="Proteomes" id="UP000050640">
    <property type="component" value="Unplaced"/>
</dbReference>
<proteinExistence type="predicted"/>
<dbReference type="AlphaFoldDB" id="A0A0R3S3L1"/>
<organism evidence="1 2">
    <name type="scientific">Elaeophora elaphi</name>
    <dbReference type="NCBI Taxonomy" id="1147741"/>
    <lineage>
        <taxon>Eukaryota</taxon>
        <taxon>Metazoa</taxon>
        <taxon>Ecdysozoa</taxon>
        <taxon>Nematoda</taxon>
        <taxon>Chromadorea</taxon>
        <taxon>Rhabditida</taxon>
        <taxon>Spirurina</taxon>
        <taxon>Spiruromorpha</taxon>
        <taxon>Filarioidea</taxon>
        <taxon>Onchocercidae</taxon>
        <taxon>Elaeophora</taxon>
    </lineage>
</organism>
<keyword evidence="1" id="KW-1185">Reference proteome</keyword>
<protein>
    <submittedName>
        <fullName evidence="2">RAP domain-containing protein</fullName>
    </submittedName>
</protein>
<name>A0A0R3S3L1_9BILA</name>
<sequence>MTLSRVRIFDSLLRRSKSVLQYKRYKSSYAINGRLRFESDEENEQEKEVRSKYVFRSRLPVLIENDHFDAPFQHQYDTICREYYSWDSEMNTVKTVWERLKPPPQEKVEENVLAIGNLHSLPWAPNEWCIERAFDCYRNRRDVMRIHLTIKYLEMLKKLPNLRIGIMLDMARHIQQKILIERTRKLLVLVCQTYYTGDLKKLVESDENPEPIVEYMYQVEQFEAEKRELLNISEQDIVTVAPGLYGAIQDFFRVYLASTYSLSITCCAIYRKNILYRVADKKYKSTKNQIAMPYEYSYNVPHLIFGNFDYWYSRRRKQFELHDLHILAFPVLPWYKDLPETEGKFFSPKYERIPLSSSIFFN</sequence>
<evidence type="ECO:0000313" key="2">
    <source>
        <dbReference type="WBParaSite" id="EEL_0000935401-mRNA-1"/>
    </source>
</evidence>
<dbReference type="WBParaSite" id="EEL_0000935401-mRNA-1">
    <property type="protein sequence ID" value="EEL_0000935401-mRNA-1"/>
    <property type="gene ID" value="EEL_0000935401"/>
</dbReference>
<evidence type="ECO:0000313" key="1">
    <source>
        <dbReference type="Proteomes" id="UP000050640"/>
    </source>
</evidence>
<reference evidence="2" key="1">
    <citation type="submission" date="2017-02" db="UniProtKB">
        <authorList>
            <consortium name="WormBaseParasite"/>
        </authorList>
    </citation>
    <scope>IDENTIFICATION</scope>
</reference>
<accession>A0A0R3S3L1</accession>